<keyword evidence="1" id="KW-0175">Coiled coil</keyword>
<gene>
    <name evidence="3" type="ORF">MM415B04792_0010</name>
</gene>
<accession>A0A6M3LF05</accession>
<name>A0A6M3LF05_9ZZZZ</name>
<feature type="region of interest" description="Disordered" evidence="2">
    <location>
        <begin position="42"/>
        <end position="67"/>
    </location>
</feature>
<reference evidence="3" key="1">
    <citation type="submission" date="2020-03" db="EMBL/GenBank/DDBJ databases">
        <title>The deep terrestrial virosphere.</title>
        <authorList>
            <person name="Holmfeldt K."/>
            <person name="Nilsson E."/>
            <person name="Simone D."/>
            <person name="Lopez-Fernandez M."/>
            <person name="Wu X."/>
            <person name="de Brujin I."/>
            <person name="Lundin D."/>
            <person name="Andersson A."/>
            <person name="Bertilsson S."/>
            <person name="Dopson M."/>
        </authorList>
    </citation>
    <scope>NUCLEOTIDE SEQUENCE</scope>
    <source>
        <strain evidence="3">MM415B04792</strain>
    </source>
</reference>
<organism evidence="3">
    <name type="scientific">viral metagenome</name>
    <dbReference type="NCBI Taxonomy" id="1070528"/>
    <lineage>
        <taxon>unclassified sequences</taxon>
        <taxon>metagenomes</taxon>
        <taxon>organismal metagenomes</taxon>
    </lineage>
</organism>
<dbReference type="EMBL" id="MT143048">
    <property type="protein sequence ID" value="QJA92222.1"/>
    <property type="molecule type" value="Genomic_DNA"/>
</dbReference>
<proteinExistence type="predicted"/>
<feature type="coiled-coil region" evidence="1">
    <location>
        <begin position="8"/>
        <end position="42"/>
    </location>
</feature>
<evidence type="ECO:0000313" key="3">
    <source>
        <dbReference type="EMBL" id="QJA92222.1"/>
    </source>
</evidence>
<evidence type="ECO:0000256" key="1">
    <source>
        <dbReference type="SAM" id="Coils"/>
    </source>
</evidence>
<evidence type="ECO:0000256" key="2">
    <source>
        <dbReference type="SAM" id="MobiDB-lite"/>
    </source>
</evidence>
<dbReference type="AlphaFoldDB" id="A0A6M3LF05"/>
<protein>
    <submittedName>
        <fullName evidence="3">Uncharacterized protein</fullName>
    </submittedName>
</protein>
<feature type="compositionally biased region" description="Basic and acidic residues" evidence="2">
    <location>
        <begin position="56"/>
        <end position="67"/>
    </location>
</feature>
<sequence>MNTPLERVESLTAQVHRLKVRVAELERRAEHLRRENDRLRAAAGNCGGEPMVEQRAQAHTEKEAGNS</sequence>